<dbReference type="PANTHER" id="PTHR43861">
    <property type="entry name" value="TRANS-ACONITATE 2-METHYLTRANSFERASE-RELATED"/>
    <property type="match status" value="1"/>
</dbReference>
<feature type="repeat" description="TPR" evidence="1">
    <location>
        <begin position="13"/>
        <end position="46"/>
    </location>
</feature>
<dbReference type="PROSITE" id="PS50005">
    <property type="entry name" value="TPR"/>
    <property type="match status" value="1"/>
</dbReference>
<dbReference type="SUPFAM" id="SSF48452">
    <property type="entry name" value="TPR-like"/>
    <property type="match status" value="1"/>
</dbReference>
<evidence type="ECO:0000313" key="3">
    <source>
        <dbReference type="EMBL" id="PTM95193.1"/>
    </source>
</evidence>
<evidence type="ECO:0000256" key="1">
    <source>
        <dbReference type="PROSITE-ProRule" id="PRU00339"/>
    </source>
</evidence>
<dbReference type="Pfam" id="PF08242">
    <property type="entry name" value="Methyltransf_12"/>
    <property type="match status" value="1"/>
</dbReference>
<dbReference type="SUPFAM" id="SSF53335">
    <property type="entry name" value="S-adenosyl-L-methionine-dependent methyltransferases"/>
    <property type="match status" value="1"/>
</dbReference>
<keyword evidence="3" id="KW-0489">Methyltransferase</keyword>
<dbReference type="GO" id="GO:0032259">
    <property type="term" value="P:methylation"/>
    <property type="evidence" value="ECO:0007669"/>
    <property type="project" value="UniProtKB-KW"/>
</dbReference>
<evidence type="ECO:0000313" key="4">
    <source>
        <dbReference type="Proteomes" id="UP000241247"/>
    </source>
</evidence>
<evidence type="ECO:0000259" key="2">
    <source>
        <dbReference type="Pfam" id="PF08242"/>
    </source>
</evidence>
<protein>
    <submittedName>
        <fullName evidence="3">Putative TPR repeat methyltransferase</fullName>
    </submittedName>
</protein>
<dbReference type="InterPro" id="IPR013217">
    <property type="entry name" value="Methyltransf_12"/>
</dbReference>
<dbReference type="InterPro" id="IPR029063">
    <property type="entry name" value="SAM-dependent_MTases_sf"/>
</dbReference>
<dbReference type="EMBL" id="PZZZ01000004">
    <property type="protein sequence ID" value="PTM95193.1"/>
    <property type="molecule type" value="Genomic_DNA"/>
</dbReference>
<proteinExistence type="predicted"/>
<reference evidence="3 4" key="1">
    <citation type="submission" date="2018-04" db="EMBL/GenBank/DDBJ databases">
        <title>Genomic Encyclopedia of Type Strains, Phase IV (KMG-IV): sequencing the most valuable type-strain genomes for metagenomic binning, comparative biology and taxonomic classification.</title>
        <authorList>
            <person name="Goeker M."/>
        </authorList>
    </citation>
    <scope>NUCLEOTIDE SEQUENCE [LARGE SCALE GENOMIC DNA]</scope>
    <source>
        <strain evidence="3 4">DSM 7138</strain>
    </source>
</reference>
<gene>
    <name evidence="3" type="ORF">C7449_104266</name>
</gene>
<keyword evidence="3" id="KW-0808">Transferase</keyword>
<dbReference type="Proteomes" id="UP000241247">
    <property type="component" value="Unassembled WGS sequence"/>
</dbReference>
<feature type="domain" description="Methyltransferase type 12" evidence="2">
    <location>
        <begin position="114"/>
        <end position="205"/>
    </location>
</feature>
<comment type="caution">
    <text evidence="3">The sequence shown here is derived from an EMBL/GenBank/DDBJ whole genome shotgun (WGS) entry which is preliminary data.</text>
</comment>
<dbReference type="GO" id="GO:0008168">
    <property type="term" value="F:methyltransferase activity"/>
    <property type="evidence" value="ECO:0007669"/>
    <property type="project" value="UniProtKB-KW"/>
</dbReference>
<dbReference type="AlphaFoldDB" id="A0A2T5B8F2"/>
<keyword evidence="1" id="KW-0802">TPR repeat</keyword>
<sequence length="277" mass="30085">MTTAMKKIDEEALAQAYDRALALEKSGDLDAAARAYAEVLALDPDDHGGAAVRLASMGRGETPEKAPDAYVTTLFDQHAEVFEDVLVEQLGYAVPVLVRQRLQTLGLGPFKRMLDLGCGTGLTGGTLRDMVEDLTGIDLSENMVEIAHEKDLYETLYVAEAVDFLDDNDEEPFDLITATDVLPYLGALEPLFFGAADNLVPGGLFIFSSETLSADTFAGRGFMVGPHQRFAHAEDYVRNRLDATGFDLVEIADITVRMEDGEPTPGHLVVARRRGDA</sequence>
<dbReference type="PANTHER" id="PTHR43861:SF6">
    <property type="entry name" value="METHYLTRANSFERASE TYPE 11"/>
    <property type="match status" value="1"/>
</dbReference>
<dbReference type="Gene3D" id="1.25.40.10">
    <property type="entry name" value="Tetratricopeptide repeat domain"/>
    <property type="match status" value="1"/>
</dbReference>
<organism evidence="3 4">
    <name type="scientific">Mycoplana dimorpha</name>
    <dbReference type="NCBI Taxonomy" id="28320"/>
    <lineage>
        <taxon>Bacteria</taxon>
        <taxon>Pseudomonadati</taxon>
        <taxon>Pseudomonadota</taxon>
        <taxon>Alphaproteobacteria</taxon>
        <taxon>Hyphomicrobiales</taxon>
        <taxon>Rhizobiaceae</taxon>
        <taxon>Mycoplana</taxon>
    </lineage>
</organism>
<accession>A0A2T5B8F2</accession>
<dbReference type="InterPro" id="IPR011990">
    <property type="entry name" value="TPR-like_helical_dom_sf"/>
</dbReference>
<dbReference type="Gene3D" id="3.40.50.150">
    <property type="entry name" value="Vaccinia Virus protein VP39"/>
    <property type="match status" value="1"/>
</dbReference>
<keyword evidence="4" id="KW-1185">Reference proteome</keyword>
<dbReference type="InterPro" id="IPR019734">
    <property type="entry name" value="TPR_rpt"/>
</dbReference>
<name>A0A2T5B8F2_MYCDI</name>